<feature type="domain" description="Phosphate acetyl/butaryl transferase" evidence="9">
    <location>
        <begin position="4"/>
        <end position="326"/>
    </location>
</feature>
<dbReference type="SUPFAM" id="SSF53659">
    <property type="entry name" value="Isocitrate/Isopropylmalate dehydrogenase-like"/>
    <property type="match status" value="1"/>
</dbReference>
<dbReference type="InterPro" id="IPR002505">
    <property type="entry name" value="PTA_PTB"/>
</dbReference>
<accession>A0A2T3NZM3</accession>
<name>A0A2T3NZM3_9GAMM</name>
<comment type="catalytic activity">
    <reaction evidence="1">
        <text>acetyl-CoA + phosphate = acetyl phosphate + CoA</text>
        <dbReference type="Rhea" id="RHEA:19521"/>
        <dbReference type="ChEBI" id="CHEBI:22191"/>
        <dbReference type="ChEBI" id="CHEBI:43474"/>
        <dbReference type="ChEBI" id="CHEBI:57287"/>
        <dbReference type="ChEBI" id="CHEBI:57288"/>
        <dbReference type="EC" id="2.3.1.8"/>
    </reaction>
</comment>
<dbReference type="OrthoDB" id="9808984at2"/>
<dbReference type="InterPro" id="IPR004614">
    <property type="entry name" value="P_AcTrfase"/>
</dbReference>
<dbReference type="RefSeq" id="WP_036820385.1">
    <property type="nucleotide sequence ID" value="NZ_JGVO01000273.1"/>
</dbReference>
<keyword evidence="7" id="KW-0012">Acyltransferase</keyword>
<dbReference type="InterPro" id="IPR042112">
    <property type="entry name" value="P_AcTrfase_dom2"/>
</dbReference>
<evidence type="ECO:0000256" key="2">
    <source>
        <dbReference type="ARBA" id="ARBA00004989"/>
    </source>
</evidence>
<dbReference type="NCBIfam" id="NF007233">
    <property type="entry name" value="PRK09653.1"/>
    <property type="match status" value="1"/>
</dbReference>
<organism evidence="10 11">
    <name type="scientific">Photobacterium sanctipauli</name>
    <dbReference type="NCBI Taxonomy" id="1342794"/>
    <lineage>
        <taxon>Bacteria</taxon>
        <taxon>Pseudomonadati</taxon>
        <taxon>Pseudomonadota</taxon>
        <taxon>Gammaproteobacteria</taxon>
        <taxon>Vibrionales</taxon>
        <taxon>Vibrionaceae</taxon>
        <taxon>Photobacterium</taxon>
    </lineage>
</organism>
<gene>
    <name evidence="10" type="primary">pta</name>
    <name evidence="10" type="ORF">C9I98_00220</name>
</gene>
<dbReference type="EC" id="2.3.1.8" evidence="4"/>
<dbReference type="EMBL" id="PYMA01000001">
    <property type="protein sequence ID" value="PSW21731.1"/>
    <property type="molecule type" value="Genomic_DNA"/>
</dbReference>
<dbReference type="NCBIfam" id="TIGR00651">
    <property type="entry name" value="pta"/>
    <property type="match status" value="1"/>
</dbReference>
<evidence type="ECO:0000313" key="10">
    <source>
        <dbReference type="EMBL" id="PSW21731.1"/>
    </source>
</evidence>
<dbReference type="GO" id="GO:0008959">
    <property type="term" value="F:phosphate acetyltransferase activity"/>
    <property type="evidence" value="ECO:0007669"/>
    <property type="project" value="UniProtKB-EC"/>
</dbReference>
<evidence type="ECO:0000259" key="9">
    <source>
        <dbReference type="Pfam" id="PF01515"/>
    </source>
</evidence>
<dbReference type="PANTHER" id="PTHR43356">
    <property type="entry name" value="PHOSPHATE ACETYLTRANSFERASE"/>
    <property type="match status" value="1"/>
</dbReference>
<dbReference type="InterPro" id="IPR012147">
    <property type="entry name" value="P_Ac_Bu_trans"/>
</dbReference>
<dbReference type="InterPro" id="IPR050500">
    <property type="entry name" value="Phos_Acetyltrans/Butyryltrans"/>
</dbReference>
<evidence type="ECO:0000256" key="8">
    <source>
        <dbReference type="ARBA" id="ARBA00031108"/>
    </source>
</evidence>
<evidence type="ECO:0000256" key="7">
    <source>
        <dbReference type="ARBA" id="ARBA00023315"/>
    </source>
</evidence>
<proteinExistence type="inferred from homology"/>
<dbReference type="PIRSF" id="PIRSF000428">
    <property type="entry name" value="P_Ac_trans"/>
    <property type="match status" value="1"/>
</dbReference>
<dbReference type="PANTHER" id="PTHR43356:SF3">
    <property type="entry name" value="PHOSPHATE ACETYLTRANSFERASE"/>
    <property type="match status" value="1"/>
</dbReference>
<reference evidence="10 11" key="1">
    <citation type="submission" date="2018-01" db="EMBL/GenBank/DDBJ databases">
        <title>Whole genome sequencing of Histamine producing bacteria.</title>
        <authorList>
            <person name="Butler K."/>
        </authorList>
    </citation>
    <scope>NUCLEOTIDE SEQUENCE [LARGE SCALE GENOMIC DNA]</scope>
    <source>
        <strain evidence="10 11">DSM 100436</strain>
    </source>
</reference>
<evidence type="ECO:0000313" key="11">
    <source>
        <dbReference type="Proteomes" id="UP000241771"/>
    </source>
</evidence>
<evidence type="ECO:0000256" key="5">
    <source>
        <dbReference type="ARBA" id="ARBA00021528"/>
    </source>
</evidence>
<dbReference type="AlphaFoldDB" id="A0A2T3NZM3"/>
<keyword evidence="11" id="KW-1185">Reference proteome</keyword>
<sequence length="347" mass="37485">MKAINRIIEQAKKHPKRIVLCEAEDKRVLLAAQKVAAQGLAEIILVGDAQRIKRDLEQMAMPLDGIELIDPRMSPHTQGFADALYELRAKKGMTLSQAEQEVLKPLCFANMLVRQGRADGSVAGAVHTTGDVVRNAIQVIGMSPNSELVSSFFLMMLCQPFHHLKGGMIFSDCGLVVDPNAKQLANIALSAAESAKSLLMEEPKVAMLSFSTNGSAKHMAVDKVVEASEYVKQQQPNLAIDNDVQLDAAIVAEIAQKKLPNSKVKGQSNVLIFPNLEAGNIGYKLAERVGGAIAIGPLLQGLAKPANDLSRGCSVEDIYHVIAVTVVQAQQAAKLEQHQPKEVFIQT</sequence>
<protein>
    <recommendedName>
        <fullName evidence="5">Phosphate acetyltransferase</fullName>
        <ecNumber evidence="4">2.3.1.8</ecNumber>
    </recommendedName>
    <alternativeName>
        <fullName evidence="8">Phosphotransacetylase</fullName>
    </alternativeName>
</protein>
<dbReference type="Pfam" id="PF01515">
    <property type="entry name" value="PTA_PTB"/>
    <property type="match status" value="1"/>
</dbReference>
<comment type="caution">
    <text evidence="10">The sequence shown here is derived from an EMBL/GenBank/DDBJ whole genome shotgun (WGS) entry which is preliminary data.</text>
</comment>
<evidence type="ECO:0000256" key="3">
    <source>
        <dbReference type="ARBA" id="ARBA00005656"/>
    </source>
</evidence>
<evidence type="ECO:0000256" key="4">
    <source>
        <dbReference type="ARBA" id="ARBA00012707"/>
    </source>
</evidence>
<dbReference type="InterPro" id="IPR042113">
    <property type="entry name" value="P_AcTrfase_dom1"/>
</dbReference>
<keyword evidence="6 10" id="KW-0808">Transferase</keyword>
<dbReference type="Proteomes" id="UP000241771">
    <property type="component" value="Unassembled WGS sequence"/>
</dbReference>
<comment type="similarity">
    <text evidence="3">Belongs to the phosphate acetyltransferase and butyryltransferase family.</text>
</comment>
<evidence type="ECO:0000256" key="6">
    <source>
        <dbReference type="ARBA" id="ARBA00022679"/>
    </source>
</evidence>
<comment type="pathway">
    <text evidence="2">Metabolic intermediate biosynthesis; acetyl-CoA biosynthesis; acetyl-CoA from acetate: step 2/2.</text>
</comment>
<evidence type="ECO:0000256" key="1">
    <source>
        <dbReference type="ARBA" id="ARBA00000705"/>
    </source>
</evidence>
<dbReference type="Gene3D" id="3.40.50.10950">
    <property type="match status" value="1"/>
</dbReference>
<dbReference type="Gene3D" id="3.40.50.10750">
    <property type="entry name" value="Isocitrate/Isopropylmalate dehydrogenase-like"/>
    <property type="match status" value="1"/>
</dbReference>